<accession>A0A269TKZ0</accession>
<proteinExistence type="predicted"/>
<name>A0A269TKZ0_9BACT</name>
<evidence type="ECO:0000313" key="3">
    <source>
        <dbReference type="EMBL" id="PAK21810.1"/>
    </source>
</evidence>
<keyword evidence="2" id="KW-0472">Membrane</keyword>
<feature type="coiled-coil region" evidence="1">
    <location>
        <begin position="87"/>
        <end position="121"/>
    </location>
</feature>
<evidence type="ECO:0000256" key="1">
    <source>
        <dbReference type="SAM" id="Coils"/>
    </source>
</evidence>
<protein>
    <submittedName>
        <fullName evidence="3">Uncharacterized protein</fullName>
    </submittedName>
</protein>
<sequence>MKLNKKTILLTAGILSITTLPLIYVACELGSYDSSPYIGKDQVLTYNRKVIKYTSLNEKFFRYLKEWNKNHKWSEAISSDDELNTVLQSWVNNYARYERSLENVSRNLEVAERTLLQEARDLKTVYTKEWFKDNTLVIDYGGTRYANLEKSDYSFFNEKTKIKNLAKIEVVQYADNVANNEKRN</sequence>
<dbReference type="Proteomes" id="UP000216943">
    <property type="component" value="Unassembled WGS sequence"/>
</dbReference>
<keyword evidence="2" id="KW-0812">Transmembrane</keyword>
<keyword evidence="1" id="KW-0175">Coiled coil</keyword>
<dbReference type="OrthoDB" id="393896at2"/>
<dbReference type="AlphaFoldDB" id="A0A269TKZ0"/>
<reference evidence="4" key="1">
    <citation type="submission" date="2017-08" db="EMBL/GenBank/DDBJ databases">
        <authorList>
            <person name="Alvarez-Ponce D."/>
            <person name="Weitzman C.L."/>
            <person name="Tillett R.L."/>
            <person name="Sandmeier F.C."/>
            <person name="Tracy C.R."/>
        </authorList>
    </citation>
    <scope>NUCLEOTIDE SEQUENCE [LARGE SCALE GENOMIC DNA]</scope>
    <source>
        <strain evidence="4">723</strain>
    </source>
</reference>
<organism evidence="3 4">
    <name type="scientific">Mycoplasmopsis agassizii</name>
    <dbReference type="NCBI Taxonomy" id="33922"/>
    <lineage>
        <taxon>Bacteria</taxon>
        <taxon>Bacillati</taxon>
        <taxon>Mycoplasmatota</taxon>
        <taxon>Mycoplasmoidales</taxon>
        <taxon>Metamycoplasmataceae</taxon>
        <taxon>Mycoplasmopsis</taxon>
    </lineage>
</organism>
<comment type="caution">
    <text evidence="3">The sequence shown here is derived from an EMBL/GenBank/DDBJ whole genome shotgun (WGS) entry which is preliminary data.</text>
</comment>
<keyword evidence="2" id="KW-1133">Transmembrane helix</keyword>
<evidence type="ECO:0000313" key="4">
    <source>
        <dbReference type="Proteomes" id="UP000216943"/>
    </source>
</evidence>
<evidence type="ECO:0000256" key="2">
    <source>
        <dbReference type="SAM" id="Phobius"/>
    </source>
</evidence>
<gene>
    <name evidence="3" type="ORF">CJJ23_00490</name>
</gene>
<dbReference type="EMBL" id="NQNY01000001">
    <property type="protein sequence ID" value="PAK21810.1"/>
    <property type="molecule type" value="Genomic_DNA"/>
</dbReference>
<feature type="transmembrane region" description="Helical" evidence="2">
    <location>
        <begin position="7"/>
        <end position="26"/>
    </location>
</feature>
<dbReference type="RefSeq" id="WP_095334465.1">
    <property type="nucleotide sequence ID" value="NZ_NQNY01000001.1"/>
</dbReference>